<evidence type="ECO:0000313" key="2">
    <source>
        <dbReference type="Proteomes" id="UP001139502"/>
    </source>
</evidence>
<dbReference type="Proteomes" id="UP001139502">
    <property type="component" value="Unassembled WGS sequence"/>
</dbReference>
<organism evidence="1 2">
    <name type="scientific">Rothia santali</name>
    <dbReference type="NCBI Taxonomy" id="2949643"/>
    <lineage>
        <taxon>Bacteria</taxon>
        <taxon>Bacillati</taxon>
        <taxon>Actinomycetota</taxon>
        <taxon>Actinomycetes</taxon>
        <taxon>Micrococcales</taxon>
        <taxon>Micrococcaceae</taxon>
        <taxon>Rothia</taxon>
    </lineage>
</organism>
<evidence type="ECO:0000313" key="1">
    <source>
        <dbReference type="EMBL" id="MCP3425185.1"/>
    </source>
</evidence>
<sequence>MRLTQDELEAWADQFYAQMGQPRTWSVLAADAGFKYITLNVQRKQNRIDPGVIIHASRAYGHNPLSELARVQRFAEVAPPGAIPDPRVLAATMNPGYVYREIGNRALRADQPQAISRAAVYDAQMVQGEEWISYPHRFAIWLDVATPRGSREVMAEALGLKTKPMSMRLNGSAEFRIDEIIEGAQALGLDPVLGLVLGGYIEPQEAGYSESLRVDAIRGIADDQLLEIAQVQARYLQGDLQDLKVLDEHSALN</sequence>
<keyword evidence="2" id="KW-1185">Reference proteome</keyword>
<proteinExistence type="predicted"/>
<gene>
    <name evidence="1" type="ORF">NBM05_03870</name>
</gene>
<accession>A0A9X2KHR1</accession>
<dbReference type="AlphaFoldDB" id="A0A9X2KHR1"/>
<comment type="caution">
    <text evidence="1">The sequence shown here is derived from an EMBL/GenBank/DDBJ whole genome shotgun (WGS) entry which is preliminary data.</text>
</comment>
<dbReference type="EMBL" id="JANAFB010000006">
    <property type="protein sequence ID" value="MCP3425185.1"/>
    <property type="molecule type" value="Genomic_DNA"/>
</dbReference>
<dbReference type="RefSeq" id="WP_254165251.1">
    <property type="nucleotide sequence ID" value="NZ_JANAFB010000006.1"/>
</dbReference>
<protein>
    <submittedName>
        <fullName evidence="1">Uncharacterized protein</fullName>
    </submittedName>
</protein>
<name>A0A9X2KHR1_9MICC</name>
<reference evidence="1" key="1">
    <citation type="submission" date="2022-06" db="EMBL/GenBank/DDBJ databases">
        <title>Rothia sp. isolated from sandalwood seedling.</title>
        <authorList>
            <person name="Tuikhar N."/>
            <person name="Kirdat K."/>
            <person name="Thorat V."/>
            <person name="Swetha P."/>
            <person name="Padma S."/>
            <person name="Sundararaj R."/>
            <person name="Yadav A."/>
        </authorList>
    </citation>
    <scope>NUCLEOTIDE SEQUENCE</scope>
    <source>
        <strain evidence="1">AR01</strain>
    </source>
</reference>